<feature type="region of interest" description="Disordered" evidence="1">
    <location>
        <begin position="1"/>
        <end position="37"/>
    </location>
</feature>
<proteinExistence type="predicted"/>
<evidence type="ECO:0000313" key="3">
    <source>
        <dbReference type="Proteomes" id="UP000059074"/>
    </source>
</evidence>
<reference evidence="2 3" key="1">
    <citation type="submission" date="2015-10" db="EMBL/GenBank/DDBJ databases">
        <title>Transcriptomic analysis of a linuron degrading triple-species bacterial consortium.</title>
        <authorList>
            <person name="Albers P."/>
        </authorList>
    </citation>
    <scope>NUCLEOTIDE SEQUENCE [LARGE SCALE GENOMIC DNA]</scope>
    <source>
        <strain evidence="2 3">WDL6</strain>
    </source>
</reference>
<organism evidence="2 3">
    <name type="scientific">Hyphomicrobium sulfonivorans</name>
    <dbReference type="NCBI Taxonomy" id="121290"/>
    <lineage>
        <taxon>Bacteria</taxon>
        <taxon>Pseudomonadati</taxon>
        <taxon>Pseudomonadota</taxon>
        <taxon>Alphaproteobacteria</taxon>
        <taxon>Hyphomicrobiales</taxon>
        <taxon>Hyphomicrobiaceae</taxon>
        <taxon>Hyphomicrobium</taxon>
    </lineage>
</organism>
<gene>
    <name evidence="2" type="ORF">APY04_1462</name>
</gene>
<sequence>MTCCESLKPKLEKSEPTEALQPAETDASIRTAARPAG</sequence>
<dbReference type="AlphaFoldDB" id="A0A109BID3"/>
<comment type="caution">
    <text evidence="2">The sequence shown here is derived from an EMBL/GenBank/DDBJ whole genome shotgun (WGS) entry which is preliminary data.</text>
</comment>
<keyword evidence="3" id="KW-1185">Reference proteome</keyword>
<evidence type="ECO:0000313" key="2">
    <source>
        <dbReference type="EMBL" id="KWT69379.1"/>
    </source>
</evidence>
<feature type="compositionally biased region" description="Basic and acidic residues" evidence="1">
    <location>
        <begin position="7"/>
        <end position="16"/>
    </location>
</feature>
<evidence type="ECO:0000256" key="1">
    <source>
        <dbReference type="SAM" id="MobiDB-lite"/>
    </source>
</evidence>
<dbReference type="EMBL" id="LMTR01000045">
    <property type="protein sequence ID" value="KWT69379.1"/>
    <property type="molecule type" value="Genomic_DNA"/>
</dbReference>
<dbReference type="Proteomes" id="UP000059074">
    <property type="component" value="Unassembled WGS sequence"/>
</dbReference>
<protein>
    <submittedName>
        <fullName evidence="2">Uncharacterized protein</fullName>
    </submittedName>
</protein>
<accession>A0A109BID3</accession>
<name>A0A109BID3_HYPSL</name>